<dbReference type="OrthoDB" id="9180364at2"/>
<dbReference type="Gene3D" id="3.10.180.10">
    <property type="entry name" value="2,3-Dihydroxybiphenyl 1,2-Dioxygenase, domain 1"/>
    <property type="match status" value="1"/>
</dbReference>
<proteinExistence type="predicted"/>
<dbReference type="KEGG" id="sphj:BSL82_11930"/>
<gene>
    <name evidence="1" type="ORF">BSL82_11930</name>
</gene>
<accession>A0A1L3ZWC4</accession>
<evidence type="ECO:0000313" key="2">
    <source>
        <dbReference type="Proteomes" id="UP000182063"/>
    </source>
</evidence>
<dbReference type="AlphaFoldDB" id="A0A1L3ZWC4"/>
<protein>
    <recommendedName>
        <fullName evidence="3">VOC domain-containing protein</fullName>
    </recommendedName>
</protein>
<dbReference type="STRING" id="1921510.BSL82_11930"/>
<evidence type="ECO:0000313" key="1">
    <source>
        <dbReference type="EMBL" id="API59931.1"/>
    </source>
</evidence>
<sequence>MKQFVNHIDHVAWVSHLETLEENAAQLSIISGVRFEPFEREEWGIVGYFSPKSGIEIVAPMERETEFNVKFKERLQTSGEGVWGVIMGVRNLDQEADRLAAHGFALGPVMQGDSRDPWYDKVRLSERVVGTRMNCQFVVGDIRYSDDAIDYVDVG</sequence>
<keyword evidence="2" id="KW-1185">Reference proteome</keyword>
<organism evidence="1 2">
    <name type="scientific">Tardibacter chloracetimidivorans</name>
    <dbReference type="NCBI Taxonomy" id="1921510"/>
    <lineage>
        <taxon>Bacteria</taxon>
        <taxon>Pseudomonadati</taxon>
        <taxon>Pseudomonadota</taxon>
        <taxon>Alphaproteobacteria</taxon>
        <taxon>Sphingomonadales</taxon>
        <taxon>Sphingomonadaceae</taxon>
        <taxon>Tardibacter</taxon>
    </lineage>
</organism>
<name>A0A1L3ZWC4_9SPHN</name>
<dbReference type="Proteomes" id="UP000182063">
    <property type="component" value="Chromosome"/>
</dbReference>
<dbReference type="RefSeq" id="WP_072597720.1">
    <property type="nucleotide sequence ID" value="NZ_CP018221.1"/>
</dbReference>
<dbReference type="EMBL" id="CP018221">
    <property type="protein sequence ID" value="API59931.1"/>
    <property type="molecule type" value="Genomic_DNA"/>
</dbReference>
<evidence type="ECO:0008006" key="3">
    <source>
        <dbReference type="Google" id="ProtNLM"/>
    </source>
</evidence>
<reference evidence="2" key="1">
    <citation type="submission" date="2016-11" db="EMBL/GenBank/DDBJ databases">
        <title>Complete Genome Sequence of alachlor-degrading Sphingomonas sp. strain JJ-A5.</title>
        <authorList>
            <person name="Lee H."/>
            <person name="Ka J.-O."/>
        </authorList>
    </citation>
    <scope>NUCLEOTIDE SEQUENCE [LARGE SCALE GENOMIC DNA]</scope>
    <source>
        <strain evidence="2">JJ-A5</strain>
    </source>
</reference>
<dbReference type="InterPro" id="IPR029068">
    <property type="entry name" value="Glyas_Bleomycin-R_OHBP_Dase"/>
</dbReference>